<dbReference type="PROSITE" id="PS51257">
    <property type="entry name" value="PROKAR_LIPOPROTEIN"/>
    <property type="match status" value="1"/>
</dbReference>
<accession>A0ABV8SH19</accession>
<feature type="chain" id="PRO_5045220011" evidence="1">
    <location>
        <begin position="27"/>
        <end position="520"/>
    </location>
</feature>
<dbReference type="InterPro" id="IPR006059">
    <property type="entry name" value="SBP"/>
</dbReference>
<sequence length="520" mass="58842">MITKSSRIRKWVLTGMTLSLFVPLLAACNTDKGKDDPDNRRTLRIGTMYGSKSDETWFRQQFTDMFEFTHSNIDIEVVPAIDYSEMQFEDQSKQQEPVDQMAKLKEIMTGANPVDVMIINDLSMLGQLSNDNMLKQLDTLIKEDNMDINEFVPTVVEGIKEQGNGFLYALTPTFSPSALYYNKKIFTKAGVDFPTDGMSWDDVFNLATRLKSGTGKDSVFGFSFNQWGAGDNFWDLQNFIAPLQLRMFDDKGETMTVNTPQWQAVWERVVQLNKDRVTPKQEDMQYDEPMGDNYRYNPFQGRLFMNGKVAMTLGDYSMINDIQQLNDNSDKLKMEKLDWDVVTVPFHVGKEGIGGNIYLSQLAGINANAANPDDAWEFIKFMNGKDWAKLKARSTYEMSARKEFIKVRDGMSYNVEAFTKMKPAPVQNASLKDQNLLREKPNLNLINEMGSMIYSQVMQGNKTAKEGLALWEEKGNALLQKIKTNPKGQIEDAFNGINDNAGGGGISLEKRAIMEAAGVE</sequence>
<comment type="caution">
    <text evidence="2">The sequence shown here is derived from an EMBL/GenBank/DDBJ whole genome shotgun (WGS) entry which is preliminary data.</text>
</comment>
<name>A0ABV8SH19_9BACL</name>
<gene>
    <name evidence="2" type="ORF">ACFO1S_19815</name>
</gene>
<evidence type="ECO:0000313" key="3">
    <source>
        <dbReference type="Proteomes" id="UP001595755"/>
    </source>
</evidence>
<dbReference type="InterPro" id="IPR050490">
    <property type="entry name" value="Bact_solute-bd_prot1"/>
</dbReference>
<dbReference type="PANTHER" id="PTHR43649:SF12">
    <property type="entry name" value="DIACETYLCHITOBIOSE BINDING PROTEIN DASA"/>
    <property type="match status" value="1"/>
</dbReference>
<keyword evidence="1" id="KW-0732">Signal</keyword>
<proteinExistence type="predicted"/>
<feature type="signal peptide" evidence="1">
    <location>
        <begin position="1"/>
        <end position="26"/>
    </location>
</feature>
<keyword evidence="3" id="KW-1185">Reference proteome</keyword>
<dbReference type="EMBL" id="JBHSED010000040">
    <property type="protein sequence ID" value="MFC4305684.1"/>
    <property type="molecule type" value="Genomic_DNA"/>
</dbReference>
<dbReference type="Proteomes" id="UP001595755">
    <property type="component" value="Unassembled WGS sequence"/>
</dbReference>
<reference evidence="3" key="1">
    <citation type="journal article" date="2019" name="Int. J. Syst. Evol. Microbiol.">
        <title>The Global Catalogue of Microorganisms (GCM) 10K type strain sequencing project: providing services to taxonomists for standard genome sequencing and annotation.</title>
        <authorList>
            <consortium name="The Broad Institute Genomics Platform"/>
            <consortium name="The Broad Institute Genome Sequencing Center for Infectious Disease"/>
            <person name="Wu L."/>
            <person name="Ma J."/>
        </authorList>
    </citation>
    <scope>NUCLEOTIDE SEQUENCE [LARGE SCALE GENOMIC DNA]</scope>
    <source>
        <strain evidence="3">CGMCC 4.1641</strain>
    </source>
</reference>
<dbReference type="Pfam" id="PF01547">
    <property type="entry name" value="SBP_bac_1"/>
    <property type="match status" value="1"/>
</dbReference>
<dbReference type="Gene3D" id="3.40.190.10">
    <property type="entry name" value="Periplasmic binding protein-like II"/>
    <property type="match status" value="1"/>
</dbReference>
<evidence type="ECO:0000313" key="2">
    <source>
        <dbReference type="EMBL" id="MFC4305684.1"/>
    </source>
</evidence>
<dbReference type="PANTHER" id="PTHR43649">
    <property type="entry name" value="ARABINOSE-BINDING PROTEIN-RELATED"/>
    <property type="match status" value="1"/>
</dbReference>
<dbReference type="SUPFAM" id="SSF53850">
    <property type="entry name" value="Periplasmic binding protein-like II"/>
    <property type="match status" value="1"/>
</dbReference>
<dbReference type="RefSeq" id="WP_204601271.1">
    <property type="nucleotide sequence ID" value="NZ_JBHSED010000040.1"/>
</dbReference>
<organism evidence="2 3">
    <name type="scientific">Cohnella boryungensis</name>
    <dbReference type="NCBI Taxonomy" id="768479"/>
    <lineage>
        <taxon>Bacteria</taxon>
        <taxon>Bacillati</taxon>
        <taxon>Bacillota</taxon>
        <taxon>Bacilli</taxon>
        <taxon>Bacillales</taxon>
        <taxon>Paenibacillaceae</taxon>
        <taxon>Cohnella</taxon>
    </lineage>
</organism>
<evidence type="ECO:0000256" key="1">
    <source>
        <dbReference type="SAM" id="SignalP"/>
    </source>
</evidence>
<protein>
    <submittedName>
        <fullName evidence="2">Extracellular solute-binding protein</fullName>
    </submittedName>
</protein>